<dbReference type="SUPFAM" id="SSF52279">
    <property type="entry name" value="Beta-D-glucan exohydrolase, C-terminal domain"/>
    <property type="match status" value="1"/>
</dbReference>
<evidence type="ECO:0000256" key="11">
    <source>
        <dbReference type="ARBA" id="ARBA00023295"/>
    </source>
</evidence>
<evidence type="ECO:0000256" key="5">
    <source>
        <dbReference type="ARBA" id="ARBA00012744"/>
    </source>
</evidence>
<keyword evidence="6" id="KW-0964">Secreted</keyword>
<feature type="chain" id="PRO_5040311583" description="Probable beta-glucosidase G" evidence="18">
    <location>
        <begin position="33"/>
        <end position="833"/>
    </location>
</feature>
<evidence type="ECO:0000256" key="10">
    <source>
        <dbReference type="ARBA" id="ARBA00023277"/>
    </source>
</evidence>
<dbReference type="GO" id="GO:0008422">
    <property type="term" value="F:beta-glucosidase activity"/>
    <property type="evidence" value="ECO:0007669"/>
    <property type="project" value="UniProtKB-EC"/>
</dbReference>
<dbReference type="EC" id="3.2.1.21" evidence="5"/>
<feature type="domain" description="Fibronectin type III-like" evidence="19">
    <location>
        <begin position="748"/>
        <end position="820"/>
    </location>
</feature>
<dbReference type="Pfam" id="PF00933">
    <property type="entry name" value="Glyco_hydro_3"/>
    <property type="match status" value="1"/>
</dbReference>
<keyword evidence="7 18" id="KW-0732">Signal</keyword>
<dbReference type="Gene3D" id="3.20.20.300">
    <property type="entry name" value="Glycoside hydrolase, family 3, N-terminal domain"/>
    <property type="match status" value="1"/>
</dbReference>
<proteinExistence type="inferred from homology"/>
<evidence type="ECO:0000256" key="15">
    <source>
        <dbReference type="ARBA" id="ARBA00041276"/>
    </source>
</evidence>
<evidence type="ECO:0000256" key="17">
    <source>
        <dbReference type="ARBA" id="ARBA00041808"/>
    </source>
</evidence>
<evidence type="ECO:0000256" key="9">
    <source>
        <dbReference type="ARBA" id="ARBA00023180"/>
    </source>
</evidence>
<dbReference type="SUPFAM" id="SSF51445">
    <property type="entry name" value="(Trans)glycosidases"/>
    <property type="match status" value="1"/>
</dbReference>
<keyword evidence="8" id="KW-0378">Hydrolase</keyword>
<evidence type="ECO:0000256" key="1">
    <source>
        <dbReference type="ARBA" id="ARBA00000448"/>
    </source>
</evidence>
<evidence type="ECO:0000256" key="4">
    <source>
        <dbReference type="ARBA" id="ARBA00005336"/>
    </source>
</evidence>
<evidence type="ECO:0000313" key="21">
    <source>
        <dbReference type="Proteomes" id="UP000756132"/>
    </source>
</evidence>
<comment type="subcellular location">
    <subcellularLocation>
        <location evidence="2">Secreted</location>
    </subcellularLocation>
</comment>
<dbReference type="Pfam" id="PF14310">
    <property type="entry name" value="Fn3-like"/>
    <property type="match status" value="1"/>
</dbReference>
<dbReference type="PANTHER" id="PTHR42715:SF12">
    <property type="entry name" value="BETA-GLUCOSIDASE G-RELATED"/>
    <property type="match status" value="1"/>
</dbReference>
<dbReference type="Gene3D" id="3.40.50.1700">
    <property type="entry name" value="Glycoside hydrolase family 3 C-terminal domain"/>
    <property type="match status" value="1"/>
</dbReference>
<dbReference type="SMART" id="SM01217">
    <property type="entry name" value="Fn3_like"/>
    <property type="match status" value="1"/>
</dbReference>
<dbReference type="Pfam" id="PF01915">
    <property type="entry name" value="Glyco_hydro_3_C"/>
    <property type="match status" value="1"/>
</dbReference>
<feature type="signal peptide" evidence="18">
    <location>
        <begin position="1"/>
        <end position="32"/>
    </location>
</feature>
<dbReference type="OrthoDB" id="416222at2759"/>
<dbReference type="InterPro" id="IPR013783">
    <property type="entry name" value="Ig-like_fold"/>
</dbReference>
<dbReference type="InterPro" id="IPR036881">
    <property type="entry name" value="Glyco_hydro_3_C_sf"/>
</dbReference>
<evidence type="ECO:0000256" key="18">
    <source>
        <dbReference type="SAM" id="SignalP"/>
    </source>
</evidence>
<reference evidence="20" key="1">
    <citation type="submission" date="2021-12" db="EMBL/GenBank/DDBJ databases">
        <authorList>
            <person name="Zaccaron A."/>
            <person name="Stergiopoulos I."/>
        </authorList>
    </citation>
    <scope>NUCLEOTIDE SEQUENCE</scope>
    <source>
        <strain evidence="20">Race5_Kim</strain>
    </source>
</reference>
<dbReference type="GO" id="GO:0009251">
    <property type="term" value="P:glucan catabolic process"/>
    <property type="evidence" value="ECO:0007669"/>
    <property type="project" value="TreeGrafter"/>
</dbReference>
<evidence type="ECO:0000256" key="3">
    <source>
        <dbReference type="ARBA" id="ARBA00004987"/>
    </source>
</evidence>
<keyword evidence="11" id="KW-0326">Glycosidase</keyword>
<evidence type="ECO:0000256" key="2">
    <source>
        <dbReference type="ARBA" id="ARBA00004613"/>
    </source>
</evidence>
<evidence type="ECO:0000256" key="16">
    <source>
        <dbReference type="ARBA" id="ARBA00041601"/>
    </source>
</evidence>
<keyword evidence="21" id="KW-1185">Reference proteome</keyword>
<evidence type="ECO:0000256" key="8">
    <source>
        <dbReference type="ARBA" id="ARBA00022801"/>
    </source>
</evidence>
<evidence type="ECO:0000256" key="6">
    <source>
        <dbReference type="ARBA" id="ARBA00022525"/>
    </source>
</evidence>
<dbReference type="InterPro" id="IPR002772">
    <property type="entry name" value="Glyco_hydro_3_C"/>
</dbReference>
<dbReference type="InterPro" id="IPR017853">
    <property type="entry name" value="GH"/>
</dbReference>
<dbReference type="InterPro" id="IPR050288">
    <property type="entry name" value="Cellulose_deg_GH3"/>
</dbReference>
<organism evidence="20 21">
    <name type="scientific">Passalora fulva</name>
    <name type="common">Tomato leaf mold</name>
    <name type="synonym">Cladosporium fulvum</name>
    <dbReference type="NCBI Taxonomy" id="5499"/>
    <lineage>
        <taxon>Eukaryota</taxon>
        <taxon>Fungi</taxon>
        <taxon>Dikarya</taxon>
        <taxon>Ascomycota</taxon>
        <taxon>Pezizomycotina</taxon>
        <taxon>Dothideomycetes</taxon>
        <taxon>Dothideomycetidae</taxon>
        <taxon>Mycosphaerellales</taxon>
        <taxon>Mycosphaerellaceae</taxon>
        <taxon>Fulvia</taxon>
    </lineage>
</organism>
<dbReference type="GeneID" id="71990912"/>
<evidence type="ECO:0000256" key="13">
    <source>
        <dbReference type="ARBA" id="ARBA00024983"/>
    </source>
</evidence>
<sequence>MLPRPRPCRLSTLNMVAKALTYLGLLAQVASAATWKNHADFLHSPGPEEIPSPLATGAGWEDAFVKATDFISRLTLEEKVALVSGTEGPCVGNIAPINRLNFTGLCIQNGPLALQQGTYSSVFGAGLTVATSWHRDGAYTRGHQLAEEFRGKGSQVILGPVAGPLGRHANGGRNWERFSPDPYLTGELFSETIVGMQDGGVQACAKHYIGNEQETQRQPSTVNGTTVESVSANIDDRTMHELYLWPFAQAVKAGVASVMCSYNRLNQTYACQNSKAQNDILKGELGFQGYVMSDWDATHSGALAVNAGEDMEMPGTASSGDAFFHQNLTNSVNNGSVSTDRIDDMAKRILTPYFHLKQDQDFPGTDPASVATNAILFSNPGSYEYNYTFGDEANIDVRADHGESIREAGAAGTVLLKNVNSTLPLKNPRHIGVFGNDAGDFTNGMSYFTFNGIGNYEYGTLATGGGSGSGLFTYVVSPLEAIKQRVGRKDKGLVQYVLNNTAIIQDTSSCNASSSCTPDAINANGSPYIVTLQPQPPEVCLVFVKSWATESEDRTSLDFDWQGDQVVETIASWCPNTIVVTHSGGVNVMPWADHPNITAILAAHLPGEESGNSIVDVLWGESEPSGRLPYTIAKKASDYDFAPITNSTALFQTTNPYAWQADFTEGTLTDYRHFDYYNTSVQYPFGYGLSYTTFSLASELTITPTSNVTITATPPEAPTAPGGNPHLWETLYTIKATITNTGTRAGAAVPQLYLSLPGPRGGGIEPKNVLRGFEKVRLEVGESKVVEFALKRRDVSYWDVVTQQWTVADGEVVARVGWSSREFEVEGRFRLLE</sequence>
<dbReference type="InterPro" id="IPR026891">
    <property type="entry name" value="Fn3-like"/>
</dbReference>
<comment type="similarity">
    <text evidence="4">Belongs to the glycosyl hydrolase 3 family.</text>
</comment>
<evidence type="ECO:0000256" key="14">
    <source>
        <dbReference type="ARBA" id="ARBA00039579"/>
    </source>
</evidence>
<evidence type="ECO:0000259" key="19">
    <source>
        <dbReference type="SMART" id="SM01217"/>
    </source>
</evidence>
<accession>A0A9Q8PF45</accession>
<dbReference type="Gene3D" id="2.60.40.10">
    <property type="entry name" value="Immunoglobulins"/>
    <property type="match status" value="1"/>
</dbReference>
<dbReference type="GO" id="GO:0005576">
    <property type="term" value="C:extracellular region"/>
    <property type="evidence" value="ECO:0007669"/>
    <property type="project" value="UniProtKB-SubCell"/>
</dbReference>
<dbReference type="PRINTS" id="PR00133">
    <property type="entry name" value="GLHYDRLASE3"/>
</dbReference>
<evidence type="ECO:0000313" key="20">
    <source>
        <dbReference type="EMBL" id="UJO21286.1"/>
    </source>
</evidence>
<protein>
    <recommendedName>
        <fullName evidence="14">Probable beta-glucosidase G</fullName>
        <ecNumber evidence="5">3.2.1.21</ecNumber>
    </recommendedName>
    <alternativeName>
        <fullName evidence="15">Beta-D-glucoside glucohydrolase G</fullName>
    </alternativeName>
    <alternativeName>
        <fullName evidence="16">Cellobiase G</fullName>
    </alternativeName>
    <alternativeName>
        <fullName evidence="17">Gentiobiase G</fullName>
    </alternativeName>
</protein>
<keyword evidence="9" id="KW-0325">Glycoprotein</keyword>
<keyword evidence="10" id="KW-0119">Carbohydrate metabolism</keyword>
<dbReference type="KEGG" id="ffu:CLAFUR5_11034"/>
<name>A0A9Q8PF45_PASFU</name>
<evidence type="ECO:0000256" key="12">
    <source>
        <dbReference type="ARBA" id="ARBA00023326"/>
    </source>
</evidence>
<dbReference type="EMBL" id="CP090170">
    <property type="protein sequence ID" value="UJO21286.1"/>
    <property type="molecule type" value="Genomic_DNA"/>
</dbReference>
<comment type="pathway">
    <text evidence="3">Glycan metabolism; cellulose degradation.</text>
</comment>
<dbReference type="FunFam" id="3.20.20.300:FF:000002">
    <property type="entry name" value="Probable beta-glucosidase"/>
    <property type="match status" value="1"/>
</dbReference>
<dbReference type="InterPro" id="IPR001764">
    <property type="entry name" value="Glyco_hydro_3_N"/>
</dbReference>
<keyword evidence="12" id="KW-0624">Polysaccharide degradation</keyword>
<reference evidence="20" key="2">
    <citation type="journal article" date="2022" name="Microb. Genom.">
        <title>A chromosome-scale genome assembly of the tomato pathogen Cladosporium fulvum reveals a compartmentalized genome architecture and the presence of a dispensable chromosome.</title>
        <authorList>
            <person name="Zaccaron A.Z."/>
            <person name="Chen L.H."/>
            <person name="Samaras A."/>
            <person name="Stergiopoulos I."/>
        </authorList>
    </citation>
    <scope>NUCLEOTIDE SEQUENCE</scope>
    <source>
        <strain evidence="20">Race5_Kim</strain>
    </source>
</reference>
<dbReference type="InterPro" id="IPR036962">
    <property type="entry name" value="Glyco_hydro_3_N_sf"/>
</dbReference>
<gene>
    <name evidence="20" type="ORF">CLAFUR5_11034</name>
</gene>
<dbReference type="AlphaFoldDB" id="A0A9Q8PF45"/>
<dbReference type="Proteomes" id="UP000756132">
    <property type="component" value="Chromosome 8"/>
</dbReference>
<evidence type="ECO:0000256" key="7">
    <source>
        <dbReference type="ARBA" id="ARBA00022729"/>
    </source>
</evidence>
<dbReference type="PANTHER" id="PTHR42715">
    <property type="entry name" value="BETA-GLUCOSIDASE"/>
    <property type="match status" value="1"/>
</dbReference>
<comment type="function">
    <text evidence="13">Beta-glucosidases are one of a number of cellulolytic enzymes involved in the degradation of cellulosic biomass. Catalyzes the last step releasing glucose from the inhibitory cellobiose.</text>
</comment>
<comment type="catalytic activity">
    <reaction evidence="1">
        <text>Hydrolysis of terminal, non-reducing beta-D-glucosyl residues with release of beta-D-glucose.</text>
        <dbReference type="EC" id="3.2.1.21"/>
    </reaction>
</comment>
<dbReference type="RefSeq" id="XP_047765652.1">
    <property type="nucleotide sequence ID" value="XM_047910182.1"/>
</dbReference>